<dbReference type="EMBL" id="PFSJ01000006">
    <property type="protein sequence ID" value="PJC23916.1"/>
    <property type="molecule type" value="Genomic_DNA"/>
</dbReference>
<keyword evidence="5" id="KW-0234">DNA repair</keyword>
<dbReference type="Gene3D" id="1.10.1670.40">
    <property type="match status" value="1"/>
</dbReference>
<dbReference type="InterPro" id="IPR011257">
    <property type="entry name" value="DNA_glycosylase"/>
</dbReference>
<dbReference type="PANTHER" id="PTHR43003:SF5">
    <property type="entry name" value="DNA-3-METHYLADENINE GLYCOSYLASE"/>
    <property type="match status" value="1"/>
</dbReference>
<dbReference type="GO" id="GO:0008725">
    <property type="term" value="F:DNA-3-methyladenine glycosylase activity"/>
    <property type="evidence" value="ECO:0007669"/>
    <property type="project" value="TreeGrafter"/>
</dbReference>
<protein>
    <recommendedName>
        <fullName evidence="3">DNA-3-methyladenine glycosylase II</fullName>
        <ecNumber evidence="3">3.2.2.21</ecNumber>
    </recommendedName>
</protein>
<dbReference type="GO" id="GO:0006285">
    <property type="term" value="P:base-excision repair, AP site formation"/>
    <property type="evidence" value="ECO:0007669"/>
    <property type="project" value="TreeGrafter"/>
</dbReference>
<evidence type="ECO:0000313" key="8">
    <source>
        <dbReference type="Proteomes" id="UP000229756"/>
    </source>
</evidence>
<keyword evidence="4" id="KW-0227">DNA damage</keyword>
<dbReference type="SUPFAM" id="SSF48150">
    <property type="entry name" value="DNA-glycosylase"/>
    <property type="match status" value="1"/>
</dbReference>
<evidence type="ECO:0000256" key="1">
    <source>
        <dbReference type="ARBA" id="ARBA00000086"/>
    </source>
</evidence>
<evidence type="ECO:0000259" key="6">
    <source>
        <dbReference type="SMART" id="SM00478"/>
    </source>
</evidence>
<gene>
    <name evidence="7" type="ORF">CO058_00675</name>
</gene>
<dbReference type="GO" id="GO:0005737">
    <property type="term" value="C:cytoplasm"/>
    <property type="evidence" value="ECO:0007669"/>
    <property type="project" value="TreeGrafter"/>
</dbReference>
<dbReference type="InterPro" id="IPR051912">
    <property type="entry name" value="Alkylbase_DNA_Glycosylase/TA"/>
</dbReference>
<dbReference type="InterPro" id="IPR003265">
    <property type="entry name" value="HhH-GPD_domain"/>
</dbReference>
<proteinExistence type="inferred from homology"/>
<evidence type="ECO:0000313" key="7">
    <source>
        <dbReference type="EMBL" id="PJC23916.1"/>
    </source>
</evidence>
<comment type="similarity">
    <text evidence="2">Belongs to the alkylbase DNA glycosidase AlkA family.</text>
</comment>
<name>A0A2M8EMD3_UNCKA</name>
<dbReference type="EC" id="3.2.2.21" evidence="3"/>
<sequence>MDKILSHFKSSDPLIFEILKNVNLDNWIGGEVLPDKYFVALCRGIVGQQLSKKAAAAIYKKFLTLFNSNKSNINPENILKFSDQSLRDVGLSWAKVSYIKDLAQKVQNCEVFLNDLHKLSEEDVTKELTLIKGIGTWTSEMFLMFTLKRPNIFSFKDLGLKNGIEKVYGIKNPTASQISEIIKKWEPYKTFGSIALWQSLEK</sequence>
<evidence type="ECO:0000256" key="3">
    <source>
        <dbReference type="ARBA" id="ARBA00012000"/>
    </source>
</evidence>
<dbReference type="FunFam" id="1.10.340.30:FF:000004">
    <property type="entry name" value="DNA-3-methyladenine glycosylase II"/>
    <property type="match status" value="1"/>
</dbReference>
<dbReference type="SMART" id="SM00478">
    <property type="entry name" value="ENDO3c"/>
    <property type="match status" value="1"/>
</dbReference>
<feature type="domain" description="HhH-GPD" evidence="6">
    <location>
        <begin position="46"/>
        <end position="200"/>
    </location>
</feature>
<evidence type="ECO:0000256" key="4">
    <source>
        <dbReference type="ARBA" id="ARBA00022763"/>
    </source>
</evidence>
<dbReference type="PANTHER" id="PTHR43003">
    <property type="entry name" value="DNA-3-METHYLADENINE GLYCOSYLASE"/>
    <property type="match status" value="1"/>
</dbReference>
<dbReference type="GO" id="GO:0032993">
    <property type="term" value="C:protein-DNA complex"/>
    <property type="evidence" value="ECO:0007669"/>
    <property type="project" value="TreeGrafter"/>
</dbReference>
<organism evidence="7 8">
    <name type="scientific">candidate division WWE3 bacterium CG_4_9_14_0_2_um_filter_35_11</name>
    <dbReference type="NCBI Taxonomy" id="1975077"/>
    <lineage>
        <taxon>Bacteria</taxon>
        <taxon>Katanobacteria</taxon>
    </lineage>
</organism>
<comment type="catalytic activity">
    <reaction evidence="1">
        <text>Hydrolysis of alkylated DNA, releasing 3-methyladenine, 3-methylguanine, 7-methylguanine and 7-methyladenine.</text>
        <dbReference type="EC" id="3.2.2.21"/>
    </reaction>
</comment>
<evidence type="ECO:0000256" key="2">
    <source>
        <dbReference type="ARBA" id="ARBA00010817"/>
    </source>
</evidence>
<dbReference type="CDD" id="cd00056">
    <property type="entry name" value="ENDO3c"/>
    <property type="match status" value="1"/>
</dbReference>
<dbReference type="GO" id="GO:0006307">
    <property type="term" value="P:DNA alkylation repair"/>
    <property type="evidence" value="ECO:0007669"/>
    <property type="project" value="TreeGrafter"/>
</dbReference>
<comment type="caution">
    <text evidence="7">The sequence shown here is derived from an EMBL/GenBank/DDBJ whole genome shotgun (WGS) entry which is preliminary data.</text>
</comment>
<dbReference type="GO" id="GO:0043916">
    <property type="term" value="F:DNA-7-methylguanine glycosylase activity"/>
    <property type="evidence" value="ECO:0007669"/>
    <property type="project" value="TreeGrafter"/>
</dbReference>
<dbReference type="Proteomes" id="UP000229756">
    <property type="component" value="Unassembled WGS sequence"/>
</dbReference>
<dbReference type="Gene3D" id="1.10.340.30">
    <property type="entry name" value="Hypothetical protein, domain 2"/>
    <property type="match status" value="1"/>
</dbReference>
<accession>A0A2M8EMD3</accession>
<dbReference type="GO" id="GO:0032131">
    <property type="term" value="F:alkylated DNA binding"/>
    <property type="evidence" value="ECO:0007669"/>
    <property type="project" value="TreeGrafter"/>
</dbReference>
<dbReference type="Pfam" id="PF00730">
    <property type="entry name" value="HhH-GPD"/>
    <property type="match status" value="1"/>
</dbReference>
<dbReference type="AlphaFoldDB" id="A0A2M8EMD3"/>
<reference evidence="8" key="1">
    <citation type="submission" date="2017-09" db="EMBL/GenBank/DDBJ databases">
        <title>Depth-based differentiation of microbial function through sediment-hosted aquifers and enrichment of novel symbionts in the deep terrestrial subsurface.</title>
        <authorList>
            <person name="Probst A.J."/>
            <person name="Ladd B."/>
            <person name="Jarett J.K."/>
            <person name="Geller-Mcgrath D.E."/>
            <person name="Sieber C.M.K."/>
            <person name="Emerson J.B."/>
            <person name="Anantharaman K."/>
            <person name="Thomas B.C."/>
            <person name="Malmstrom R."/>
            <person name="Stieglmeier M."/>
            <person name="Klingl A."/>
            <person name="Woyke T."/>
            <person name="Ryan C.M."/>
            <person name="Banfield J.F."/>
        </authorList>
    </citation>
    <scope>NUCLEOTIDE SEQUENCE [LARGE SCALE GENOMIC DNA]</scope>
</reference>
<evidence type="ECO:0000256" key="5">
    <source>
        <dbReference type="ARBA" id="ARBA00023204"/>
    </source>
</evidence>